<dbReference type="InterPro" id="IPR007197">
    <property type="entry name" value="rSAM"/>
</dbReference>
<evidence type="ECO:0000256" key="6">
    <source>
        <dbReference type="ARBA" id="ARBA00023004"/>
    </source>
</evidence>
<keyword evidence="2 9" id="KW-0963">Cytoplasm</keyword>
<dbReference type="SFLD" id="SFLDF00271">
    <property type="entry name" value="lipoyl_synthase"/>
    <property type="match status" value="1"/>
</dbReference>
<evidence type="ECO:0000256" key="8">
    <source>
        <dbReference type="ARBA" id="ARBA00047326"/>
    </source>
</evidence>
<dbReference type="InterPro" id="IPR003698">
    <property type="entry name" value="Lipoyl_synth"/>
</dbReference>
<evidence type="ECO:0000256" key="9">
    <source>
        <dbReference type="HAMAP-Rule" id="MF_00206"/>
    </source>
</evidence>
<dbReference type="AlphaFoldDB" id="A0A3P7NZD8"/>
<dbReference type="CDD" id="cd01335">
    <property type="entry name" value="Radical_SAM"/>
    <property type="match status" value="1"/>
</dbReference>
<comment type="function">
    <text evidence="9">Catalyzes the radical-mediated insertion of two sulfur atoms into the C-6 and C-8 positions of the octanoyl moiety bound to the lipoyl domains of lipoate-dependent enzymes, thereby converting the octanoylated domains into lipoylated derivatives.</text>
</comment>
<dbReference type="PANTHER" id="PTHR10949">
    <property type="entry name" value="LIPOYL SYNTHASE"/>
    <property type="match status" value="1"/>
</dbReference>
<comment type="pathway">
    <text evidence="9">Protein modification; protein lipoylation via endogenous pathway; protein N(6)-(lipoyl)lysine from octanoyl-[acyl-carrier-protein]: step 2/2.</text>
</comment>
<dbReference type="NCBIfam" id="NF009544">
    <property type="entry name" value="PRK12928.1"/>
    <property type="match status" value="1"/>
</dbReference>
<evidence type="ECO:0000256" key="4">
    <source>
        <dbReference type="ARBA" id="ARBA00022691"/>
    </source>
</evidence>
<dbReference type="GO" id="GO:0005737">
    <property type="term" value="C:cytoplasm"/>
    <property type="evidence" value="ECO:0007669"/>
    <property type="project" value="UniProtKB-SubCell"/>
</dbReference>
<dbReference type="InterPro" id="IPR058240">
    <property type="entry name" value="rSAM_sf"/>
</dbReference>
<dbReference type="KEGG" id="cbar:PATL70BA_2410"/>
<feature type="binding site" evidence="9">
    <location>
        <position position="253"/>
    </location>
    <ligand>
        <name>[4Fe-4S] cluster</name>
        <dbReference type="ChEBI" id="CHEBI:49883"/>
        <label>1</label>
    </ligand>
</feature>
<keyword evidence="7 9" id="KW-0411">Iron-sulfur</keyword>
<dbReference type="PROSITE" id="PS51918">
    <property type="entry name" value="RADICAL_SAM"/>
    <property type="match status" value="1"/>
</dbReference>
<protein>
    <recommendedName>
        <fullName evidence="9">Lipoyl synthase</fullName>
        <ecNumber evidence="9">2.8.1.8</ecNumber>
    </recommendedName>
    <alternativeName>
        <fullName evidence="9">Lip-syn</fullName>
        <shortName evidence="9">LS</shortName>
    </alternativeName>
    <alternativeName>
        <fullName evidence="9">Lipoate synthase</fullName>
    </alternativeName>
    <alternativeName>
        <fullName evidence="9">Lipoic acid synthase</fullName>
    </alternativeName>
    <alternativeName>
        <fullName evidence="9">Sulfur insertion protein LipA</fullName>
    </alternativeName>
</protein>
<evidence type="ECO:0000256" key="1">
    <source>
        <dbReference type="ARBA" id="ARBA00022485"/>
    </source>
</evidence>
<evidence type="ECO:0000313" key="12">
    <source>
        <dbReference type="Proteomes" id="UP000279029"/>
    </source>
</evidence>
<name>A0A3P7NZD8_9FIRM</name>
<dbReference type="SUPFAM" id="SSF102114">
    <property type="entry name" value="Radical SAM enzymes"/>
    <property type="match status" value="1"/>
</dbReference>
<feature type="binding site" evidence="9">
    <location>
        <position position="44"/>
    </location>
    <ligand>
        <name>[4Fe-4S] cluster</name>
        <dbReference type="ChEBI" id="CHEBI:49883"/>
        <label>2</label>
        <note>4Fe-4S-S-AdoMet</note>
    </ligand>
</feature>
<dbReference type="FunFam" id="3.20.20.70:FF:000186">
    <property type="entry name" value="Lipoyl synthase"/>
    <property type="match status" value="1"/>
</dbReference>
<dbReference type="HAMAP" id="MF_00206">
    <property type="entry name" value="Lipoyl_synth"/>
    <property type="match status" value="1"/>
</dbReference>
<feature type="domain" description="Radical SAM core" evidence="10">
    <location>
        <begin position="26"/>
        <end position="242"/>
    </location>
</feature>
<dbReference type="Gene3D" id="3.20.20.70">
    <property type="entry name" value="Aldolase class I"/>
    <property type="match status" value="1"/>
</dbReference>
<keyword evidence="6 9" id="KW-0408">Iron</keyword>
<keyword evidence="4 9" id="KW-0949">S-adenosyl-L-methionine</keyword>
<keyword evidence="12" id="KW-1185">Reference proteome</keyword>
<dbReference type="NCBIfam" id="NF004019">
    <property type="entry name" value="PRK05481.1"/>
    <property type="match status" value="1"/>
</dbReference>
<feature type="binding site" evidence="9">
    <location>
        <position position="47"/>
    </location>
    <ligand>
        <name>[4Fe-4S] cluster</name>
        <dbReference type="ChEBI" id="CHEBI:49883"/>
        <label>2</label>
        <note>4Fe-4S-S-AdoMet</note>
    </ligand>
</feature>
<feature type="binding site" evidence="9">
    <location>
        <position position="40"/>
    </location>
    <ligand>
        <name>[4Fe-4S] cluster</name>
        <dbReference type="ChEBI" id="CHEBI:49883"/>
        <label>2</label>
        <note>4Fe-4S-S-AdoMet</note>
    </ligand>
</feature>
<keyword evidence="1 9" id="KW-0004">4Fe-4S</keyword>
<dbReference type="UniPathway" id="UPA00538">
    <property type="reaction ID" value="UER00593"/>
</dbReference>
<dbReference type="EMBL" id="LR130778">
    <property type="protein sequence ID" value="VDN48305.1"/>
    <property type="molecule type" value="Genomic_DNA"/>
</dbReference>
<reference evidence="11 12" key="1">
    <citation type="submission" date="2018-09" db="EMBL/GenBank/DDBJ databases">
        <authorList>
            <person name="Postec A."/>
        </authorList>
    </citation>
    <scope>NUCLEOTIDE SEQUENCE [LARGE SCALE GENOMIC DNA]</scope>
    <source>
        <strain evidence="11">70B-A</strain>
    </source>
</reference>
<dbReference type="Proteomes" id="UP000279029">
    <property type="component" value="Chromosome"/>
</dbReference>
<feature type="binding site" evidence="9">
    <location>
        <position position="14"/>
    </location>
    <ligand>
        <name>[4Fe-4S] cluster</name>
        <dbReference type="ChEBI" id="CHEBI:49883"/>
        <label>1</label>
    </ligand>
</feature>
<comment type="catalytic activity">
    <reaction evidence="8 9">
        <text>[[Fe-S] cluster scaffold protein carrying a second [4Fe-4S](2+) cluster] + N(6)-octanoyl-L-lysyl-[protein] + 2 oxidized [2Fe-2S]-[ferredoxin] + 2 S-adenosyl-L-methionine + 4 H(+) = [[Fe-S] cluster scaffold protein] + N(6)-[(R)-dihydrolipoyl]-L-lysyl-[protein] + 4 Fe(3+) + 2 hydrogen sulfide + 2 5'-deoxyadenosine + 2 L-methionine + 2 reduced [2Fe-2S]-[ferredoxin]</text>
        <dbReference type="Rhea" id="RHEA:16585"/>
        <dbReference type="Rhea" id="RHEA-COMP:9928"/>
        <dbReference type="Rhea" id="RHEA-COMP:10000"/>
        <dbReference type="Rhea" id="RHEA-COMP:10001"/>
        <dbReference type="Rhea" id="RHEA-COMP:10475"/>
        <dbReference type="Rhea" id="RHEA-COMP:14568"/>
        <dbReference type="Rhea" id="RHEA-COMP:14569"/>
        <dbReference type="ChEBI" id="CHEBI:15378"/>
        <dbReference type="ChEBI" id="CHEBI:17319"/>
        <dbReference type="ChEBI" id="CHEBI:29034"/>
        <dbReference type="ChEBI" id="CHEBI:29919"/>
        <dbReference type="ChEBI" id="CHEBI:33722"/>
        <dbReference type="ChEBI" id="CHEBI:33737"/>
        <dbReference type="ChEBI" id="CHEBI:33738"/>
        <dbReference type="ChEBI" id="CHEBI:57844"/>
        <dbReference type="ChEBI" id="CHEBI:59789"/>
        <dbReference type="ChEBI" id="CHEBI:78809"/>
        <dbReference type="ChEBI" id="CHEBI:83100"/>
        <dbReference type="EC" id="2.8.1.8"/>
    </reaction>
</comment>
<dbReference type="SMART" id="SM00729">
    <property type="entry name" value="Elp3"/>
    <property type="match status" value="1"/>
</dbReference>
<evidence type="ECO:0000256" key="5">
    <source>
        <dbReference type="ARBA" id="ARBA00022723"/>
    </source>
</evidence>
<dbReference type="InterPro" id="IPR013785">
    <property type="entry name" value="Aldolase_TIM"/>
</dbReference>
<dbReference type="GO" id="GO:0009249">
    <property type="term" value="P:protein lipoylation"/>
    <property type="evidence" value="ECO:0007669"/>
    <property type="project" value="UniProtKB-UniRule"/>
</dbReference>
<dbReference type="NCBIfam" id="TIGR00510">
    <property type="entry name" value="lipA"/>
    <property type="match status" value="1"/>
</dbReference>
<evidence type="ECO:0000256" key="7">
    <source>
        <dbReference type="ARBA" id="ARBA00023014"/>
    </source>
</evidence>
<dbReference type="Pfam" id="PF04055">
    <property type="entry name" value="Radical_SAM"/>
    <property type="match status" value="1"/>
</dbReference>
<dbReference type="PANTHER" id="PTHR10949:SF0">
    <property type="entry name" value="LIPOYL SYNTHASE, MITOCHONDRIAL"/>
    <property type="match status" value="1"/>
</dbReference>
<comment type="subcellular location">
    <subcellularLocation>
        <location evidence="9">Cytoplasm</location>
    </subcellularLocation>
</comment>
<comment type="cofactor">
    <cofactor evidence="9">
        <name>[4Fe-4S] cluster</name>
        <dbReference type="ChEBI" id="CHEBI:49883"/>
    </cofactor>
    <text evidence="9">Binds 2 [4Fe-4S] clusters per subunit. One cluster is coordinated with 3 cysteines and an exchangeable S-adenosyl-L-methionine.</text>
</comment>
<dbReference type="GO" id="GO:0046872">
    <property type="term" value="F:metal ion binding"/>
    <property type="evidence" value="ECO:0007669"/>
    <property type="project" value="UniProtKB-KW"/>
</dbReference>
<dbReference type="InterPro" id="IPR006638">
    <property type="entry name" value="Elp3/MiaA/NifB-like_rSAM"/>
</dbReference>
<keyword evidence="5 9" id="KW-0479">Metal-binding</keyword>
<sequence length="263" mass="29688">MEGVLKKFGLNTVCEAAVCPNQLECYNNKTATFMILGRSCTRNCTFCAVEKTKPDPVDAKEPLSVAKAVRELNLKHVVITSVTRDDLSDGGASHYVEVIEQIRHMDKNVIIEVLIPDLEGNEQALQKIVKAKPHIINHNIETVPRLYKDVRPMAIYERSLELLKNIKWMDSDIVSKSGMMVGLGEKEAEVYEVLEALRENGCDLLTIGQYLPPSKKHHPLIEYVHPDVFKRYYDYGMALGFSHVASSPFVRSSYHAADAYKHK</sequence>
<organism evidence="11 12">
    <name type="scientific">Petrocella atlantisensis</name>
    <dbReference type="NCBI Taxonomy" id="2173034"/>
    <lineage>
        <taxon>Bacteria</taxon>
        <taxon>Bacillati</taxon>
        <taxon>Bacillota</taxon>
        <taxon>Clostridia</taxon>
        <taxon>Lachnospirales</taxon>
        <taxon>Vallitaleaceae</taxon>
        <taxon>Petrocella</taxon>
    </lineage>
</organism>
<evidence type="ECO:0000313" key="11">
    <source>
        <dbReference type="EMBL" id="VDN48305.1"/>
    </source>
</evidence>
<gene>
    <name evidence="9 11" type="primary">lipA</name>
    <name evidence="11" type="ORF">PATL70BA_2410</name>
</gene>
<dbReference type="PIRSF" id="PIRSF005963">
    <property type="entry name" value="Lipoyl_synth"/>
    <property type="match status" value="1"/>
</dbReference>
<evidence type="ECO:0000256" key="3">
    <source>
        <dbReference type="ARBA" id="ARBA00022679"/>
    </source>
</evidence>
<dbReference type="EC" id="2.8.1.8" evidence="9"/>
<dbReference type="GO" id="GO:0016992">
    <property type="term" value="F:lipoate synthase activity"/>
    <property type="evidence" value="ECO:0007669"/>
    <property type="project" value="UniProtKB-UniRule"/>
</dbReference>
<dbReference type="GO" id="GO:0051539">
    <property type="term" value="F:4 iron, 4 sulfur cluster binding"/>
    <property type="evidence" value="ECO:0007669"/>
    <property type="project" value="UniProtKB-UniRule"/>
</dbReference>
<evidence type="ECO:0000256" key="2">
    <source>
        <dbReference type="ARBA" id="ARBA00022490"/>
    </source>
</evidence>
<comment type="similarity">
    <text evidence="9">Belongs to the radical SAM superfamily. Lipoyl synthase family.</text>
</comment>
<keyword evidence="3 9" id="KW-0808">Transferase</keyword>
<accession>A0A3P7NZD8</accession>
<dbReference type="SFLD" id="SFLDG01058">
    <property type="entry name" value="lipoyl_synthase_like"/>
    <property type="match status" value="1"/>
</dbReference>
<evidence type="ECO:0000259" key="10">
    <source>
        <dbReference type="PROSITE" id="PS51918"/>
    </source>
</evidence>
<feature type="binding site" evidence="9">
    <location>
        <position position="25"/>
    </location>
    <ligand>
        <name>[4Fe-4S] cluster</name>
        <dbReference type="ChEBI" id="CHEBI:49883"/>
        <label>1</label>
    </ligand>
</feature>
<feature type="binding site" evidence="9">
    <location>
        <position position="19"/>
    </location>
    <ligand>
        <name>[4Fe-4S] cluster</name>
        <dbReference type="ChEBI" id="CHEBI:49883"/>
        <label>1</label>
    </ligand>
</feature>
<proteinExistence type="inferred from homology"/>
<dbReference type="SFLD" id="SFLDS00029">
    <property type="entry name" value="Radical_SAM"/>
    <property type="match status" value="1"/>
</dbReference>